<gene>
    <name evidence="2" type="primary">huy</name>
    <name evidence="2" type="ORF">GCM10017653_42270</name>
</gene>
<dbReference type="RefSeq" id="WP_213360452.1">
    <property type="nucleotide sequence ID" value="NZ_BSFM01000017.1"/>
</dbReference>
<dbReference type="Pfam" id="PF01177">
    <property type="entry name" value="Asp_Glu_race"/>
    <property type="match status" value="1"/>
</dbReference>
<evidence type="ECO:0000313" key="3">
    <source>
        <dbReference type="Proteomes" id="UP001143330"/>
    </source>
</evidence>
<reference evidence="2" key="1">
    <citation type="journal article" date="2014" name="Int. J. Syst. Evol. Microbiol.">
        <title>Complete genome sequence of Corynebacterium casei LMG S-19264T (=DSM 44701T), isolated from a smear-ripened cheese.</title>
        <authorList>
            <consortium name="US DOE Joint Genome Institute (JGI-PGF)"/>
            <person name="Walter F."/>
            <person name="Albersmeier A."/>
            <person name="Kalinowski J."/>
            <person name="Ruckert C."/>
        </authorList>
    </citation>
    <scope>NUCLEOTIDE SEQUENCE</scope>
    <source>
        <strain evidence="2">VKM B-2789</strain>
    </source>
</reference>
<accession>A0A9W6NCY3</accession>
<dbReference type="InterPro" id="IPR053714">
    <property type="entry name" value="Iso_Racemase_Enz_sf"/>
</dbReference>
<comment type="similarity">
    <text evidence="1">Belongs to the HyuE racemase family.</text>
</comment>
<dbReference type="AlphaFoldDB" id="A0A9W6NCY3"/>
<keyword evidence="3" id="KW-1185">Reference proteome</keyword>
<proteinExistence type="inferred from homology"/>
<dbReference type="InterPro" id="IPR015942">
    <property type="entry name" value="Asp/Glu/hydantoin_racemase"/>
</dbReference>
<dbReference type="Proteomes" id="UP001143330">
    <property type="component" value="Unassembled WGS sequence"/>
</dbReference>
<comment type="caution">
    <text evidence="2">The sequence shown here is derived from an EMBL/GenBank/DDBJ whole genome shotgun (WGS) entry which is preliminary data.</text>
</comment>
<dbReference type="EMBL" id="BSFM01000017">
    <property type="protein sequence ID" value="GLK86157.1"/>
    <property type="molecule type" value="Genomic_DNA"/>
</dbReference>
<sequence>MSCPPSSDQEARGASLLIINPNTNSRVTGNIRAAVERVIAQATTVRVVNPAEGPFAIENEADRDIAEPHVLALVRESLTSRPDAYVLAAFDDIGLSTARGMVAVPVVGAVEAGIAAARTMGRRFSIVTTVEAALPGIRAQLARHGAADIATARAAGIGVAEAADGTRFARERLLRAIDLAVRTDGADAIMLGSGGLTGCADMLRNHTSVPIVDAVLAAVKMAEALAPACQRSYTLRLPEAKTNARA</sequence>
<dbReference type="InterPro" id="IPR052186">
    <property type="entry name" value="Hydantoin_racemase-like"/>
</dbReference>
<evidence type="ECO:0000313" key="2">
    <source>
        <dbReference type="EMBL" id="GLK86157.1"/>
    </source>
</evidence>
<dbReference type="PANTHER" id="PTHR28047:SF5">
    <property type="entry name" value="PROTEIN DCG1"/>
    <property type="match status" value="1"/>
</dbReference>
<dbReference type="Gene3D" id="3.40.50.12500">
    <property type="match status" value="1"/>
</dbReference>
<name>A0A9W6NCY3_9HYPH</name>
<dbReference type="PANTHER" id="PTHR28047">
    <property type="entry name" value="PROTEIN DCG1"/>
    <property type="match status" value="1"/>
</dbReference>
<organism evidence="2 3">
    <name type="scientific">Ancylobacter defluvii</name>
    <dbReference type="NCBI Taxonomy" id="1282440"/>
    <lineage>
        <taxon>Bacteria</taxon>
        <taxon>Pseudomonadati</taxon>
        <taxon>Pseudomonadota</taxon>
        <taxon>Alphaproteobacteria</taxon>
        <taxon>Hyphomicrobiales</taxon>
        <taxon>Xanthobacteraceae</taxon>
        <taxon>Ancylobacter</taxon>
    </lineage>
</organism>
<reference evidence="2" key="2">
    <citation type="submission" date="2023-01" db="EMBL/GenBank/DDBJ databases">
        <authorList>
            <person name="Sun Q."/>
            <person name="Evtushenko L."/>
        </authorList>
    </citation>
    <scope>NUCLEOTIDE SEQUENCE</scope>
    <source>
        <strain evidence="2">VKM B-2789</strain>
    </source>
</reference>
<protein>
    <submittedName>
        <fullName evidence="2">Asp/Glu/hydantoin racemase</fullName>
    </submittedName>
</protein>
<evidence type="ECO:0000256" key="1">
    <source>
        <dbReference type="ARBA" id="ARBA00038414"/>
    </source>
</evidence>
<dbReference type="GO" id="GO:0047661">
    <property type="term" value="F:amino-acid racemase activity"/>
    <property type="evidence" value="ECO:0007669"/>
    <property type="project" value="InterPro"/>
</dbReference>